<accession>A0A1Y6K5G3</accession>
<dbReference type="Proteomes" id="UP000195514">
    <property type="component" value="Chromosome I"/>
</dbReference>
<keyword evidence="3" id="KW-1185">Reference proteome</keyword>
<organism evidence="2 3">
    <name type="scientific">Candidatus Brevifilum fermentans</name>
    <dbReference type="NCBI Taxonomy" id="1986204"/>
    <lineage>
        <taxon>Bacteria</taxon>
        <taxon>Bacillati</taxon>
        <taxon>Chloroflexota</taxon>
        <taxon>Anaerolineae</taxon>
        <taxon>Anaerolineales</taxon>
        <taxon>Anaerolineaceae</taxon>
        <taxon>Candidatus Brevifilum</taxon>
    </lineage>
</organism>
<feature type="transmembrane region" description="Helical" evidence="1">
    <location>
        <begin position="513"/>
        <end position="534"/>
    </location>
</feature>
<reference evidence="3" key="1">
    <citation type="submission" date="2017-05" db="EMBL/GenBank/DDBJ databases">
        <authorList>
            <person name="Kirkegaard R."/>
            <person name="Mcilroy J S."/>
        </authorList>
    </citation>
    <scope>NUCLEOTIDE SEQUENCE [LARGE SCALE GENOMIC DNA]</scope>
</reference>
<evidence type="ECO:0000256" key="1">
    <source>
        <dbReference type="SAM" id="Phobius"/>
    </source>
</evidence>
<sequence length="613" mass="70404">MSEHEDVSLLQRFEPILKFSRDEQFFPYNVDDYVNKSSLWVKEPKLPPREIIAAGELELEHLGHLKLEGARTVHYLQFSSLMNLAEMAEYRLNELRKTIKTGKFNPSRSRLARVGYLARLVDTAFSLVLLLRGRVPGDSAVAAMLTFKEMLAKNRSFQYYGRVIRDNGWIVLQYWFFYPYNNWRTGFYGANDHEADWEMINVYAYEDQQGDVQPAWVAYANHNFSGDDLRRHWIDPELQKVGEHPVVFVGGGSHASYFTEGEYLMELSLPILSFFSKYKNRLNHLFSRVTQNNQTRANDEEKSQRIFSIPFVDYATGDGFSIGFGCEASWAPPVVIDPPPEWVTNYRGLWGFYAQDPFSGEDAPAGPRYNRDGTVRLAWFDPLGWAGLEKVVPPFEQGAMLASRKADLQNGINDLTREIDELQRRCYALGFDLMVIQDSSHLQPEVVELNRILASERETLAKKRRRLTVEQAKLEAISEIDVEDAPPNMALLRAHIKHSHKPQEKRSLRFNRVAEIWAAVSIGLMIIAVVLLVIFARPFLGYGLVGLLLLMITIEAAFKRQLANLVRWIAIILAVFSLMVLVVQFFWYIILAGVVITGVYMIISNLRELFSRR</sequence>
<gene>
    <name evidence="2" type="ORF">CFX1CAM_1818</name>
</gene>
<name>A0A1Y6K5G3_9CHLR</name>
<dbReference type="RefSeq" id="WP_087862688.1">
    <property type="nucleotide sequence ID" value="NZ_LT859958.1"/>
</dbReference>
<proteinExistence type="predicted"/>
<keyword evidence="1" id="KW-0472">Membrane</keyword>
<keyword evidence="1" id="KW-1133">Transmembrane helix</keyword>
<dbReference type="PANTHER" id="PTHR48174:SF5">
    <property type="entry name" value="VACUOLAR PROTEIN SORTING-ASSOCIATED PROTEIN 62"/>
    <property type="match status" value="1"/>
</dbReference>
<dbReference type="EMBL" id="LT859958">
    <property type="protein sequence ID" value="SMX54883.1"/>
    <property type="molecule type" value="Genomic_DNA"/>
</dbReference>
<dbReference type="PANTHER" id="PTHR48174">
    <property type="entry name" value="DUF946 FAMILY PROTEIN"/>
    <property type="match status" value="1"/>
</dbReference>
<dbReference type="AlphaFoldDB" id="A0A1Y6K5G3"/>
<keyword evidence="1" id="KW-0812">Transmembrane</keyword>
<protein>
    <submittedName>
        <fullName evidence="2">Uncharacterized protein</fullName>
    </submittedName>
</protein>
<evidence type="ECO:0000313" key="2">
    <source>
        <dbReference type="EMBL" id="SMX54883.1"/>
    </source>
</evidence>
<feature type="transmembrane region" description="Helical" evidence="1">
    <location>
        <begin position="565"/>
        <end position="582"/>
    </location>
</feature>
<dbReference type="OrthoDB" id="144586at2"/>
<dbReference type="KEGG" id="abat:CFX1CAM_1818"/>
<evidence type="ECO:0000313" key="3">
    <source>
        <dbReference type="Proteomes" id="UP000195514"/>
    </source>
</evidence>
<feature type="transmembrane region" description="Helical" evidence="1">
    <location>
        <begin position="540"/>
        <end position="558"/>
    </location>
</feature>